<proteinExistence type="predicted"/>
<dbReference type="EMBL" id="JAWWVP010000003">
    <property type="protein sequence ID" value="MDX5039968.1"/>
    <property type="molecule type" value="Genomic_DNA"/>
</dbReference>
<dbReference type="AlphaFoldDB" id="A0AAP6BQF2"/>
<organism evidence="2">
    <name type="scientific">Streptococcus anginosus</name>
    <dbReference type="NCBI Taxonomy" id="1328"/>
    <lineage>
        <taxon>Bacteria</taxon>
        <taxon>Bacillati</taxon>
        <taxon>Bacillota</taxon>
        <taxon>Bacilli</taxon>
        <taxon>Lactobacillales</taxon>
        <taxon>Streptococcaceae</taxon>
        <taxon>Streptococcus</taxon>
        <taxon>Streptococcus anginosus group</taxon>
    </lineage>
</organism>
<evidence type="ECO:0000256" key="1">
    <source>
        <dbReference type="SAM" id="Phobius"/>
    </source>
</evidence>
<reference evidence="2" key="1">
    <citation type="submission" date="2023-11" db="EMBL/GenBank/DDBJ databases">
        <title>Streptococcus anginosus urogential strains.</title>
        <authorList>
            <person name="Appleberry H."/>
            <person name="Garcia-Israel J."/>
            <person name="Wolfe A."/>
            <person name="Putonti C."/>
        </authorList>
    </citation>
    <scope>NUCLEOTIDE SEQUENCE</scope>
    <source>
        <strain evidence="2">UMB1758</strain>
    </source>
</reference>
<evidence type="ECO:0000313" key="2">
    <source>
        <dbReference type="EMBL" id="MDX5039968.1"/>
    </source>
</evidence>
<name>A0AAP6BQF2_STRAP</name>
<keyword evidence="1" id="KW-0812">Transmembrane</keyword>
<comment type="caution">
    <text evidence="2">The sequence shown here is derived from an EMBL/GenBank/DDBJ whole genome shotgun (WGS) entry which is preliminary data.</text>
</comment>
<gene>
    <name evidence="2" type="ORF">SFH28_03710</name>
</gene>
<keyword evidence="1" id="KW-0472">Membrane</keyword>
<dbReference type="RefSeq" id="WP_232043647.1">
    <property type="nucleotide sequence ID" value="NZ_CP012805.1"/>
</dbReference>
<accession>A0AAP6BQF2</accession>
<feature type="transmembrane region" description="Helical" evidence="1">
    <location>
        <begin position="45"/>
        <end position="74"/>
    </location>
</feature>
<keyword evidence="1" id="KW-1133">Transmembrane helix</keyword>
<protein>
    <submittedName>
        <fullName evidence="2">Conjugal transfer protein TraX</fullName>
    </submittedName>
</protein>
<feature type="transmembrane region" description="Helical" evidence="1">
    <location>
        <begin position="86"/>
        <end position="114"/>
    </location>
</feature>
<sequence length="122" mass="14023">MKEKKLYSFWKGLGLFLLPILLALPALFLLGYLASENISPLMVQIIAFFIMAIPNILVVEGGDVMVYLGLFFYIFRRHRIAQMVTLTLVSLFVYLTDPTSVQWMMVFAVIPMYFYNGEKVVV</sequence>
<feature type="transmembrane region" description="Helical" evidence="1">
    <location>
        <begin position="12"/>
        <end position="33"/>
    </location>
</feature>